<accession>A0ABT1S626</accession>
<organism evidence="2 3">
    <name type="scientific">Tissierella carlieri</name>
    <dbReference type="NCBI Taxonomy" id="689904"/>
    <lineage>
        <taxon>Bacteria</taxon>
        <taxon>Bacillati</taxon>
        <taxon>Bacillota</taxon>
        <taxon>Tissierellia</taxon>
        <taxon>Tissierellales</taxon>
        <taxon>Tissierellaceae</taxon>
        <taxon>Tissierella</taxon>
    </lineage>
</organism>
<comment type="caution">
    <text evidence="2">The sequence shown here is derived from an EMBL/GenBank/DDBJ whole genome shotgun (WGS) entry which is preliminary data.</text>
</comment>
<gene>
    <name evidence="2" type="ORF">NE686_02325</name>
</gene>
<reference evidence="2 3" key="1">
    <citation type="submission" date="2022-06" db="EMBL/GenBank/DDBJ databases">
        <title>Isolation of gut microbiota from human fecal samples.</title>
        <authorList>
            <person name="Pamer E.G."/>
            <person name="Barat B."/>
            <person name="Waligurski E."/>
            <person name="Medina S."/>
            <person name="Paddock L."/>
            <person name="Mostad J."/>
        </authorList>
    </citation>
    <scope>NUCLEOTIDE SEQUENCE [LARGE SCALE GENOMIC DNA]</scope>
    <source>
        <strain evidence="2 3">DFI.7.95</strain>
    </source>
</reference>
<keyword evidence="3" id="KW-1185">Reference proteome</keyword>
<dbReference type="EMBL" id="JANGAC010000001">
    <property type="protein sequence ID" value="MCQ4921911.1"/>
    <property type="molecule type" value="Genomic_DNA"/>
</dbReference>
<sequence>MFKIFSDSHKIIASKIYDNVFDIYGLKLDKEKLLWGSVCPDILPQYKFIRHYKDESLNYIAKEIMKVIFISRYLEFNKMLDPLAIKILSKKIGIISHYLSDYVCLPHASRWTFMDSMIKHIKYESQLNDFAVNHDFKKNVINIDDLDIYDIPTTKLRNTIKEYIDKVVEEYSLKIGFKNDLNFALSLNLKISYFILDTITAYSDEIDSHFALEF</sequence>
<dbReference type="Pfam" id="PF00882">
    <property type="entry name" value="Zn_dep_PLPC"/>
    <property type="match status" value="1"/>
</dbReference>
<name>A0ABT1S626_9FIRM</name>
<dbReference type="RefSeq" id="WP_216562245.1">
    <property type="nucleotide sequence ID" value="NZ_JAHLOH010000053.1"/>
</dbReference>
<feature type="domain" description="Phospholipase C/D" evidence="1">
    <location>
        <begin position="8"/>
        <end position="166"/>
    </location>
</feature>
<proteinExistence type="predicted"/>
<dbReference type="Proteomes" id="UP001524478">
    <property type="component" value="Unassembled WGS sequence"/>
</dbReference>
<evidence type="ECO:0000313" key="3">
    <source>
        <dbReference type="Proteomes" id="UP001524478"/>
    </source>
</evidence>
<protein>
    <submittedName>
        <fullName evidence="2">Zinc dependent phospholipase C family protein</fullName>
    </submittedName>
</protein>
<evidence type="ECO:0000313" key="2">
    <source>
        <dbReference type="EMBL" id="MCQ4921911.1"/>
    </source>
</evidence>
<dbReference type="InterPro" id="IPR029002">
    <property type="entry name" value="PLPC/GPLD1"/>
</dbReference>
<evidence type="ECO:0000259" key="1">
    <source>
        <dbReference type="Pfam" id="PF00882"/>
    </source>
</evidence>